<dbReference type="HOGENOM" id="CLU_094876_3_3_5"/>
<dbReference type="PATRIC" id="fig|1082931.4.peg.2640"/>
<dbReference type="AlphaFoldDB" id="G4RC60"/>
<organism evidence="2 3">
    <name type="scientific">Pelagibacterium halotolerans (strain DSM 22347 / JCM 15775 / CGMCC 1.7692 / B2)</name>
    <dbReference type="NCBI Taxonomy" id="1082931"/>
    <lineage>
        <taxon>Bacteria</taxon>
        <taxon>Pseudomonadati</taxon>
        <taxon>Pseudomonadota</taxon>
        <taxon>Alphaproteobacteria</taxon>
        <taxon>Hyphomicrobiales</taxon>
        <taxon>Devosiaceae</taxon>
        <taxon>Pelagibacterium</taxon>
    </lineage>
</organism>
<protein>
    <submittedName>
        <fullName evidence="2">MaoC-like dehydratase</fullName>
    </submittedName>
</protein>
<proteinExistence type="predicted"/>
<reference evidence="2 3" key="1">
    <citation type="journal article" date="2012" name="J. Bacteriol.">
        <title>Complete genome sequence of Pelagibacterium halotolerans B2T.</title>
        <authorList>
            <person name="Huo Y.Y."/>
            <person name="Cheng H."/>
            <person name="Han X.F."/>
            <person name="Jiang X.W."/>
            <person name="Sun C."/>
            <person name="Zhang X.Q."/>
            <person name="Zhu X.F."/>
            <person name="Liu Y.F."/>
            <person name="Li P.F."/>
            <person name="Ni P.X."/>
            <person name="Wu M."/>
        </authorList>
    </citation>
    <scope>NUCLEOTIDE SEQUENCE [LARGE SCALE GENOMIC DNA]</scope>
    <source>
        <strain evidence="3">DSM 22347 / JCM 15775 / CGMCC 1.7692 / B2</strain>
    </source>
</reference>
<dbReference type="PANTHER" id="PTHR43437">
    <property type="entry name" value="HYDROXYACYL-THIOESTER DEHYDRATASE TYPE 2, MITOCHONDRIAL-RELATED"/>
    <property type="match status" value="1"/>
</dbReference>
<sequence length="141" mass="14987">MMRDFLNGLVGTSAVFSRTVSETDVSGFAQITGDDHPNHTDESYARSVGLGGRVAQGALLVGFIAGASSRYLEQVGRPAVSYGYDNVRFLNLVGIGDRLEIIYEITGVDHAKNNAAATVHITNERGELVAAGTNILHFTSS</sequence>
<feature type="domain" description="MaoC-like" evidence="1">
    <location>
        <begin position="17"/>
        <end position="118"/>
    </location>
</feature>
<evidence type="ECO:0000313" key="2">
    <source>
        <dbReference type="EMBL" id="AEQ52683.1"/>
    </source>
</evidence>
<dbReference type="InterPro" id="IPR002539">
    <property type="entry name" value="MaoC-like_dom"/>
</dbReference>
<dbReference type="InterPro" id="IPR029069">
    <property type="entry name" value="HotDog_dom_sf"/>
</dbReference>
<dbReference type="EMBL" id="CP003075">
    <property type="protein sequence ID" value="AEQ52683.1"/>
    <property type="molecule type" value="Genomic_DNA"/>
</dbReference>
<gene>
    <name evidence="2" type="ordered locus">KKY_2675</name>
</gene>
<name>G4RC60_PELHB</name>
<evidence type="ECO:0000259" key="1">
    <source>
        <dbReference type="Pfam" id="PF01575"/>
    </source>
</evidence>
<evidence type="ECO:0000313" key="3">
    <source>
        <dbReference type="Proteomes" id="UP000008850"/>
    </source>
</evidence>
<dbReference type="InterPro" id="IPR050965">
    <property type="entry name" value="UPF0336/Enoyl-CoA_hydratase"/>
</dbReference>
<keyword evidence="3" id="KW-1185">Reference proteome</keyword>
<accession>G4RC60</accession>
<dbReference type="STRING" id="1082931.KKY_2675"/>
<dbReference type="GO" id="GO:0006633">
    <property type="term" value="P:fatty acid biosynthetic process"/>
    <property type="evidence" value="ECO:0007669"/>
    <property type="project" value="TreeGrafter"/>
</dbReference>
<dbReference type="PANTHER" id="PTHR43437:SF3">
    <property type="entry name" value="HYDROXYACYL-THIOESTER DEHYDRATASE TYPE 2, MITOCHONDRIAL"/>
    <property type="match status" value="1"/>
</dbReference>
<dbReference type="KEGG" id="phl:KKY_2675"/>
<dbReference type="GO" id="GO:0019171">
    <property type="term" value="F:(3R)-hydroxyacyl-[acyl-carrier-protein] dehydratase activity"/>
    <property type="evidence" value="ECO:0007669"/>
    <property type="project" value="TreeGrafter"/>
</dbReference>
<dbReference type="eggNOG" id="COG2030">
    <property type="taxonomic scope" value="Bacteria"/>
</dbReference>
<dbReference type="Gene3D" id="3.10.129.10">
    <property type="entry name" value="Hotdog Thioesterase"/>
    <property type="match status" value="1"/>
</dbReference>
<dbReference type="SUPFAM" id="SSF54637">
    <property type="entry name" value="Thioesterase/thiol ester dehydrase-isomerase"/>
    <property type="match status" value="1"/>
</dbReference>
<dbReference type="Proteomes" id="UP000008850">
    <property type="component" value="Chromosome"/>
</dbReference>
<dbReference type="Pfam" id="PF01575">
    <property type="entry name" value="MaoC_dehydratas"/>
    <property type="match status" value="1"/>
</dbReference>